<name>A0A1J5P6Z7_9ZZZZ</name>
<organism evidence="1">
    <name type="scientific">mine drainage metagenome</name>
    <dbReference type="NCBI Taxonomy" id="410659"/>
    <lineage>
        <taxon>unclassified sequences</taxon>
        <taxon>metagenomes</taxon>
        <taxon>ecological metagenomes</taxon>
    </lineage>
</organism>
<proteinExistence type="predicted"/>
<evidence type="ECO:0000313" key="1">
    <source>
        <dbReference type="EMBL" id="OIQ66982.1"/>
    </source>
</evidence>
<protein>
    <submittedName>
        <fullName evidence="1">Uncharacterized protein</fullName>
    </submittedName>
</protein>
<gene>
    <name evidence="1" type="ORF">GALL_514430</name>
</gene>
<dbReference type="AlphaFoldDB" id="A0A1J5P6Z7"/>
<accession>A0A1J5P6Z7</accession>
<comment type="caution">
    <text evidence="1">The sequence shown here is derived from an EMBL/GenBank/DDBJ whole genome shotgun (WGS) entry which is preliminary data.</text>
</comment>
<dbReference type="EMBL" id="MLJW01006223">
    <property type="protein sequence ID" value="OIQ66982.1"/>
    <property type="molecule type" value="Genomic_DNA"/>
</dbReference>
<sequence>MNGIGPMPCVIRATFGPASAATTPPAITHEIARLLKPMLAASAAANR</sequence>
<reference evidence="1" key="1">
    <citation type="submission" date="2016-10" db="EMBL/GenBank/DDBJ databases">
        <title>Sequence of Gallionella enrichment culture.</title>
        <authorList>
            <person name="Poehlein A."/>
            <person name="Muehling M."/>
            <person name="Daniel R."/>
        </authorList>
    </citation>
    <scope>NUCLEOTIDE SEQUENCE</scope>
</reference>